<protein>
    <recommendedName>
        <fullName evidence="2">histidine kinase</fullName>
        <ecNumber evidence="2">2.7.13.3</ecNumber>
    </recommendedName>
</protein>
<dbReference type="InterPro" id="IPR011712">
    <property type="entry name" value="Sig_transdc_His_kin_sub3_dim/P"/>
</dbReference>
<gene>
    <name evidence="10" type="ORF">ACFPEL_12885</name>
</gene>
<evidence type="ECO:0000256" key="2">
    <source>
        <dbReference type="ARBA" id="ARBA00012438"/>
    </source>
</evidence>
<dbReference type="InterPro" id="IPR050482">
    <property type="entry name" value="Sensor_HK_TwoCompSys"/>
</dbReference>
<comment type="caution">
    <text evidence="10">The sequence shown here is derived from an EMBL/GenBank/DDBJ whole genome shotgun (WGS) entry which is preliminary data.</text>
</comment>
<comment type="catalytic activity">
    <reaction evidence="1">
        <text>ATP + protein L-histidine = ADP + protein N-phospho-L-histidine.</text>
        <dbReference type="EC" id="2.7.13.3"/>
    </reaction>
</comment>
<keyword evidence="4" id="KW-0808">Transferase</keyword>
<dbReference type="RefSeq" id="WP_274192356.1">
    <property type="nucleotide sequence ID" value="NZ_BAABHN010000026.1"/>
</dbReference>
<evidence type="ECO:0000256" key="7">
    <source>
        <dbReference type="ARBA" id="ARBA00022840"/>
    </source>
</evidence>
<keyword evidence="8" id="KW-0902">Two-component regulatory system</keyword>
<feature type="domain" description="Signal transduction histidine kinase subgroup 3 dimerisation and phosphoacceptor" evidence="9">
    <location>
        <begin position="18"/>
        <end position="85"/>
    </location>
</feature>
<reference evidence="11" key="1">
    <citation type="journal article" date="2019" name="Int. J. Syst. Evol. Microbiol.">
        <title>The Global Catalogue of Microorganisms (GCM) 10K type strain sequencing project: providing services to taxonomists for standard genome sequencing and annotation.</title>
        <authorList>
            <consortium name="The Broad Institute Genomics Platform"/>
            <consortium name="The Broad Institute Genome Sequencing Center for Infectious Disease"/>
            <person name="Wu L."/>
            <person name="Ma J."/>
        </authorList>
    </citation>
    <scope>NUCLEOTIDE SEQUENCE [LARGE SCALE GENOMIC DNA]</scope>
    <source>
        <strain evidence="11">CCUG 50347</strain>
    </source>
</reference>
<dbReference type="Gene3D" id="1.20.5.1930">
    <property type="match status" value="1"/>
</dbReference>
<dbReference type="Pfam" id="PF07730">
    <property type="entry name" value="HisKA_3"/>
    <property type="match status" value="1"/>
</dbReference>
<name>A0ABV9RLR2_9PSEU</name>
<dbReference type="Proteomes" id="UP001595909">
    <property type="component" value="Unassembled WGS sequence"/>
</dbReference>
<evidence type="ECO:0000256" key="4">
    <source>
        <dbReference type="ARBA" id="ARBA00022679"/>
    </source>
</evidence>
<dbReference type="EMBL" id="JBHSIM010000026">
    <property type="protein sequence ID" value="MFC4833300.1"/>
    <property type="molecule type" value="Genomic_DNA"/>
</dbReference>
<evidence type="ECO:0000256" key="5">
    <source>
        <dbReference type="ARBA" id="ARBA00022741"/>
    </source>
</evidence>
<dbReference type="PANTHER" id="PTHR24421">
    <property type="entry name" value="NITRATE/NITRITE SENSOR PROTEIN NARX-RELATED"/>
    <property type="match status" value="1"/>
</dbReference>
<dbReference type="EC" id="2.7.13.3" evidence="2"/>
<accession>A0ABV9RLR2</accession>
<organism evidence="10 11">
    <name type="scientific">Actinomycetospora chibensis</name>
    <dbReference type="NCBI Taxonomy" id="663606"/>
    <lineage>
        <taxon>Bacteria</taxon>
        <taxon>Bacillati</taxon>
        <taxon>Actinomycetota</taxon>
        <taxon>Actinomycetes</taxon>
        <taxon>Pseudonocardiales</taxon>
        <taxon>Pseudonocardiaceae</taxon>
        <taxon>Actinomycetospora</taxon>
    </lineage>
</organism>
<dbReference type="PANTHER" id="PTHR24421:SF10">
    <property type="entry name" value="NITRATE_NITRITE SENSOR PROTEIN NARQ"/>
    <property type="match status" value="1"/>
</dbReference>
<keyword evidence="6 10" id="KW-0418">Kinase</keyword>
<keyword evidence="11" id="KW-1185">Reference proteome</keyword>
<evidence type="ECO:0000256" key="6">
    <source>
        <dbReference type="ARBA" id="ARBA00022777"/>
    </source>
</evidence>
<sequence length="213" mass="22269">MTPGRDDARRSADRWRDRQTLERRLHDGPAQRLSALALRLGVLRADAPGRNGDDAWHRGLDVFQSELESALQELREVAGALYPPLLDEAGLGPALRELVTATGAVARVDVADVRCGTAAEGAAYFAVAACLAAADPVATDLATDVATDAATDAATPGGPEIGIRVRVENDDLVLTLTGVDPDRRRSVLDEAAPLGGGAELTGPAEITARFPCA</sequence>
<dbReference type="GO" id="GO:0016301">
    <property type="term" value="F:kinase activity"/>
    <property type="evidence" value="ECO:0007669"/>
    <property type="project" value="UniProtKB-KW"/>
</dbReference>
<keyword evidence="7" id="KW-0067">ATP-binding</keyword>
<evidence type="ECO:0000313" key="10">
    <source>
        <dbReference type="EMBL" id="MFC4833300.1"/>
    </source>
</evidence>
<keyword evidence="5" id="KW-0547">Nucleotide-binding</keyword>
<evidence type="ECO:0000313" key="11">
    <source>
        <dbReference type="Proteomes" id="UP001595909"/>
    </source>
</evidence>
<evidence type="ECO:0000256" key="3">
    <source>
        <dbReference type="ARBA" id="ARBA00022553"/>
    </source>
</evidence>
<evidence type="ECO:0000256" key="8">
    <source>
        <dbReference type="ARBA" id="ARBA00023012"/>
    </source>
</evidence>
<evidence type="ECO:0000259" key="9">
    <source>
        <dbReference type="Pfam" id="PF07730"/>
    </source>
</evidence>
<keyword evidence="3" id="KW-0597">Phosphoprotein</keyword>
<proteinExistence type="predicted"/>
<evidence type="ECO:0000256" key="1">
    <source>
        <dbReference type="ARBA" id="ARBA00000085"/>
    </source>
</evidence>